<accession>A0ABD5E0S5</accession>
<evidence type="ECO:0000313" key="3">
    <source>
        <dbReference type="EMBL" id="MDT0415026.1"/>
    </source>
</evidence>
<feature type="compositionally biased region" description="Pro residues" evidence="1">
    <location>
        <begin position="495"/>
        <end position="508"/>
    </location>
</feature>
<dbReference type="InterPro" id="IPR053524">
    <property type="entry name" value="Aerial_hyphae_peptide-synth"/>
</dbReference>
<dbReference type="Pfam" id="PF25816">
    <property type="entry name" value="RamC_N"/>
    <property type="match status" value="1"/>
</dbReference>
<comment type="caution">
    <text evidence="3">The sequence shown here is derived from an EMBL/GenBank/DDBJ whole genome shotgun (WGS) entry which is preliminary data.</text>
</comment>
<gene>
    <name evidence="3" type="primary">lanKC</name>
    <name evidence="3" type="ORF">RM574_05935</name>
</gene>
<name>A0ABD5E0S5_9ACTN</name>
<dbReference type="Gene3D" id="1.50.10.20">
    <property type="match status" value="1"/>
</dbReference>
<feature type="region of interest" description="Disordered" evidence="1">
    <location>
        <begin position="471"/>
        <end position="513"/>
    </location>
</feature>
<dbReference type="InterPro" id="IPR058053">
    <property type="entry name" value="RamC_C"/>
</dbReference>
<dbReference type="InterPro" id="IPR057929">
    <property type="entry name" value="RamC_N"/>
</dbReference>
<dbReference type="SUPFAM" id="SSF158745">
    <property type="entry name" value="LanC-like"/>
    <property type="match status" value="1"/>
</dbReference>
<dbReference type="Gene3D" id="3.30.200.20">
    <property type="entry name" value="Phosphorylase Kinase, domain 1"/>
    <property type="match status" value="1"/>
</dbReference>
<dbReference type="PRINTS" id="PR01955">
    <property type="entry name" value="LANCFRANKIA"/>
</dbReference>
<dbReference type="CDD" id="cd04791">
    <property type="entry name" value="LanC_SerThrkinase"/>
    <property type="match status" value="1"/>
</dbReference>
<organism evidence="3 4">
    <name type="scientific">Streptomyces evansiae</name>
    <dbReference type="NCBI Taxonomy" id="3075535"/>
    <lineage>
        <taxon>Bacteria</taxon>
        <taxon>Bacillati</taxon>
        <taxon>Actinomycetota</taxon>
        <taxon>Actinomycetes</taxon>
        <taxon>Kitasatosporales</taxon>
        <taxon>Streptomycetaceae</taxon>
        <taxon>Streptomyces</taxon>
    </lineage>
</organism>
<sequence length="897" mass="94509">MNPEYAAYAAAHPLFYDTAHHARTAALPDAEEYATALGTVPPGWEEARRGDWRSLAPAGAHVPPQGWKIHVSASLDAAPRVLAATARLCFARRVPFKFVPTRTLLLLRNGKYADRAGSGKFLTLYPPVPEDFEPLCRDLAAALDGEPGPYILSDLRLGEGPVHVRYGAFAPRFCPGPDGLPVPAIADPGGALVPDPRGPVFAVPAWVTPPAFLAPHLAARSAAGADGIPYDIEGALHFSNGGGVYRAKDPRTDRRLVLKEARPHAGLAADGTDAVARLTHEEDVLRGLAGLDCVPAVHEHLTVGEHRFLVMDFVPGTTLNTLFARRFPLSRSAPGEEALAAHAAWAERMHRLVTDAVADIHARGVVMGDLHMSNVMVSEDEQRVVLLDFEAASLTSEAARPTVANPAFAAPRDRTGQAVDTYALACLRLALHLPLTTLFGLDRAHAARLADAVAEIFPVPRASLDAAVREIEGPPNAGPADPEAPAPTASRSALPAPPAPGSPAPRPEPVSLSSWPRARDLLVRALLASRTPDRADRCFPGDIAQFASPAGGASLGYGTAGVLHALHAAGERCPEAEEWLLARTKEPASGTPCGLYDGLAGIAWTLDRLGHTQEALDLAALVAREPLHALPPSLHGGQAGIALVLDTLAAHADSAEAARLRAAAARCAEAVAHSVREAAAREKRPAGSRAGLLHGASGAALLLVRRYERTGDTGLLDLAATALRLDLAHCRPGEDETLLVVEGRRTMPYLGGGSAGLAMVLDDYLVHRPADPLAAHRAPLRRAATSRFYIQPGLFRGVAGLILHLARTPAGDPLGRRRVIERHRALLAHQALPHADGLAFPGEQLLRLSMDLATGTAGCLLALGSAYGPDPARFTLPFLPPPRPTDGPHPGAGATIR</sequence>
<dbReference type="Proteomes" id="UP001183607">
    <property type="component" value="Unassembled WGS sequence"/>
</dbReference>
<dbReference type="Pfam" id="PF00069">
    <property type="entry name" value="Pkinase"/>
    <property type="match status" value="1"/>
</dbReference>
<dbReference type="AlphaFoldDB" id="A0ABD5E0S5"/>
<dbReference type="SMART" id="SM01260">
    <property type="entry name" value="LANC_like"/>
    <property type="match status" value="1"/>
</dbReference>
<feature type="domain" description="Protein kinase" evidence="2">
    <location>
        <begin position="230"/>
        <end position="494"/>
    </location>
</feature>
<dbReference type="PROSITE" id="PS50011">
    <property type="entry name" value="PROTEIN_KINASE_DOM"/>
    <property type="match status" value="1"/>
</dbReference>
<dbReference type="InterPro" id="IPR011009">
    <property type="entry name" value="Kinase-like_dom_sf"/>
</dbReference>
<reference evidence="4" key="1">
    <citation type="submission" date="2023-07" db="EMBL/GenBank/DDBJ databases">
        <title>30 novel species of actinomycetes from the DSMZ collection.</title>
        <authorList>
            <person name="Nouioui I."/>
        </authorList>
    </citation>
    <scope>NUCLEOTIDE SEQUENCE [LARGE SCALE GENOMIC DNA]</scope>
    <source>
        <strain evidence="4">DSM 41982</strain>
    </source>
</reference>
<dbReference type="EMBL" id="JAVRER010000006">
    <property type="protein sequence ID" value="MDT0415026.1"/>
    <property type="molecule type" value="Genomic_DNA"/>
</dbReference>
<evidence type="ECO:0000313" key="4">
    <source>
        <dbReference type="Proteomes" id="UP001183607"/>
    </source>
</evidence>
<dbReference type="RefSeq" id="WP_311676731.1">
    <property type="nucleotide sequence ID" value="NZ_JAVRER010000006.1"/>
</dbReference>
<dbReference type="Gene3D" id="1.10.510.10">
    <property type="entry name" value="Transferase(Phosphotransferase) domain 1"/>
    <property type="match status" value="1"/>
</dbReference>
<dbReference type="SMART" id="SM00220">
    <property type="entry name" value="S_TKc"/>
    <property type="match status" value="1"/>
</dbReference>
<dbReference type="SUPFAM" id="SSF56112">
    <property type="entry name" value="Protein kinase-like (PK-like)"/>
    <property type="match status" value="1"/>
</dbReference>
<dbReference type="InterPro" id="IPR000719">
    <property type="entry name" value="Prot_kinase_dom"/>
</dbReference>
<protein>
    <submittedName>
        <fullName evidence="3">Class III lanthionine synthetase LanKC</fullName>
    </submittedName>
</protein>
<proteinExistence type="predicted"/>
<evidence type="ECO:0000256" key="1">
    <source>
        <dbReference type="SAM" id="MobiDB-lite"/>
    </source>
</evidence>
<dbReference type="NCBIfam" id="NF038151">
    <property type="entry name" value="lanthi_synth_III"/>
    <property type="match status" value="1"/>
</dbReference>
<evidence type="ECO:0000259" key="2">
    <source>
        <dbReference type="PROSITE" id="PS50011"/>
    </source>
</evidence>
<dbReference type="InterPro" id="IPR007822">
    <property type="entry name" value="LANC-like"/>
</dbReference>